<dbReference type="GO" id="GO:0046872">
    <property type="term" value="F:metal ion binding"/>
    <property type="evidence" value="ECO:0007669"/>
    <property type="project" value="UniProtKB-KW"/>
</dbReference>
<keyword evidence="13" id="KW-1185">Reference proteome</keyword>
<evidence type="ECO:0000256" key="2">
    <source>
        <dbReference type="ARBA" id="ARBA00002923"/>
    </source>
</evidence>
<dbReference type="AlphaFoldDB" id="A0A7X1B859"/>
<keyword evidence="10" id="KW-0443">Lipid metabolism</keyword>
<name>A0A7X1B859_9BACT</name>
<evidence type="ECO:0000256" key="6">
    <source>
        <dbReference type="ARBA" id="ARBA00022556"/>
    </source>
</evidence>
<keyword evidence="7" id="KW-0479">Metal-binding</keyword>
<dbReference type="GO" id="GO:0103117">
    <property type="term" value="F:UDP-3-O-acyl-N-acetylglucosamine deacetylase activity"/>
    <property type="evidence" value="ECO:0007669"/>
    <property type="project" value="UniProtKB-EC"/>
</dbReference>
<evidence type="ECO:0000313" key="12">
    <source>
        <dbReference type="EMBL" id="MBC2607437.1"/>
    </source>
</evidence>
<evidence type="ECO:0000256" key="10">
    <source>
        <dbReference type="ARBA" id="ARBA00023098"/>
    </source>
</evidence>
<keyword evidence="6" id="KW-0441">Lipid A biosynthesis</keyword>
<dbReference type="GO" id="GO:0009245">
    <property type="term" value="P:lipid A biosynthetic process"/>
    <property type="evidence" value="ECO:0007669"/>
    <property type="project" value="UniProtKB-KW"/>
</dbReference>
<evidence type="ECO:0000256" key="4">
    <source>
        <dbReference type="ARBA" id="ARBA00012745"/>
    </source>
</evidence>
<dbReference type="Proteomes" id="UP000526501">
    <property type="component" value="Unassembled WGS sequence"/>
</dbReference>
<evidence type="ECO:0000256" key="1">
    <source>
        <dbReference type="ARBA" id="ARBA00001947"/>
    </source>
</evidence>
<protein>
    <recommendedName>
        <fullName evidence="4">UDP-3-O-acyl-N-acetylglucosamine deacetylase</fullName>
        <ecNumber evidence="4">3.5.1.108</ecNumber>
    </recommendedName>
</protein>
<reference evidence="12 13" key="1">
    <citation type="submission" date="2020-07" db="EMBL/GenBank/DDBJ databases">
        <authorList>
            <person name="Feng X."/>
        </authorList>
    </citation>
    <scope>NUCLEOTIDE SEQUENCE [LARGE SCALE GENOMIC DNA]</scope>
    <source>
        <strain evidence="12 13">JCM23202</strain>
    </source>
</reference>
<dbReference type="Gene3D" id="3.30.230.20">
    <property type="entry name" value="lpxc deacetylase, domain 1"/>
    <property type="match status" value="1"/>
</dbReference>
<dbReference type="GO" id="GO:0016020">
    <property type="term" value="C:membrane"/>
    <property type="evidence" value="ECO:0007669"/>
    <property type="project" value="GOC"/>
</dbReference>
<dbReference type="InterPro" id="IPR020568">
    <property type="entry name" value="Ribosomal_Su5_D2-typ_SF"/>
</dbReference>
<comment type="catalytic activity">
    <reaction evidence="11">
        <text>a UDP-3-O-[(3R)-3-hydroxyacyl]-N-acetyl-alpha-D-glucosamine + H2O = a UDP-3-O-[(3R)-3-hydroxyacyl]-alpha-D-glucosamine + acetate</text>
        <dbReference type="Rhea" id="RHEA:67816"/>
        <dbReference type="ChEBI" id="CHEBI:15377"/>
        <dbReference type="ChEBI" id="CHEBI:30089"/>
        <dbReference type="ChEBI" id="CHEBI:137740"/>
        <dbReference type="ChEBI" id="CHEBI:173225"/>
        <dbReference type="EC" id="3.5.1.108"/>
    </reaction>
</comment>
<accession>A0A7X1B859</accession>
<sequence length="344" mass="38058">MSETTKDELGQVLEGNEEDLAKALAAFNSLAVDQDWSGDAPAPRLDRPRTIANAMEVSAPGTFSKNAIRTLRLEPTELSGWWLQRTDLPDSRPIKVSIRNVWTTGEIVSNIVLRSGSSHNYVRLVEHIIALKAGMDVDNLLIKLDSGDPPLFNEGSKELVEAINAAGRRELDGKVRYFTVKERVSLLTPHGGILRIDPIDDGDFALRIDCARDFPNAIGQQRIRFVNNDRSFLHGSTARTNTTARQKLLVSTIGKLFAESRNLGYNANNVLIAGKNKYSNVATHLENGKSLEAAWHRAVLDLLAALALIDEGRFVGKIVDYKGGHYPDVEMVKLLYAYDVLKEV</sequence>
<keyword evidence="9" id="KW-0862">Zinc</keyword>
<evidence type="ECO:0000256" key="3">
    <source>
        <dbReference type="ARBA" id="ARBA00005002"/>
    </source>
</evidence>
<dbReference type="RefSeq" id="WP_185661326.1">
    <property type="nucleotide sequence ID" value="NZ_CAWPOO010000013.1"/>
</dbReference>
<evidence type="ECO:0000313" key="13">
    <source>
        <dbReference type="Proteomes" id="UP000526501"/>
    </source>
</evidence>
<dbReference type="EC" id="3.5.1.108" evidence="4"/>
<evidence type="ECO:0000256" key="7">
    <source>
        <dbReference type="ARBA" id="ARBA00022723"/>
    </source>
</evidence>
<evidence type="ECO:0000256" key="11">
    <source>
        <dbReference type="ARBA" id="ARBA00024535"/>
    </source>
</evidence>
<evidence type="ECO:0000256" key="8">
    <source>
        <dbReference type="ARBA" id="ARBA00022801"/>
    </source>
</evidence>
<organism evidence="12 13">
    <name type="scientific">Pelagicoccus albus</name>
    <dbReference type="NCBI Taxonomy" id="415222"/>
    <lineage>
        <taxon>Bacteria</taxon>
        <taxon>Pseudomonadati</taxon>
        <taxon>Verrucomicrobiota</taxon>
        <taxon>Opitutia</taxon>
        <taxon>Puniceicoccales</taxon>
        <taxon>Pelagicoccaceae</taxon>
        <taxon>Pelagicoccus</taxon>
    </lineage>
</organism>
<comment type="cofactor">
    <cofactor evidence="1">
        <name>Zn(2+)</name>
        <dbReference type="ChEBI" id="CHEBI:29105"/>
    </cofactor>
</comment>
<dbReference type="EMBL" id="JACHVC010000013">
    <property type="protein sequence ID" value="MBC2607437.1"/>
    <property type="molecule type" value="Genomic_DNA"/>
</dbReference>
<keyword evidence="8" id="KW-0378">Hydrolase</keyword>
<dbReference type="Pfam" id="PF03331">
    <property type="entry name" value="LpxC"/>
    <property type="match status" value="1"/>
</dbReference>
<dbReference type="InterPro" id="IPR011334">
    <property type="entry name" value="UDP-acyl_GlcNac_deAcase_C"/>
</dbReference>
<evidence type="ECO:0000256" key="9">
    <source>
        <dbReference type="ARBA" id="ARBA00022833"/>
    </source>
</evidence>
<dbReference type="InterPro" id="IPR015870">
    <property type="entry name" value="UDP-acyl_N-AcGlcN_deAcase_N"/>
</dbReference>
<dbReference type="PANTHER" id="PTHR33694">
    <property type="entry name" value="UDP-3-O-ACYL-N-ACETYLGLUCOSAMINE DEACETYLASE 1, MITOCHONDRIAL-RELATED"/>
    <property type="match status" value="1"/>
</dbReference>
<dbReference type="PANTHER" id="PTHR33694:SF1">
    <property type="entry name" value="UDP-3-O-ACYL-N-ACETYLGLUCOSAMINE DEACETYLASE 1, MITOCHONDRIAL-RELATED"/>
    <property type="match status" value="1"/>
</dbReference>
<evidence type="ECO:0000256" key="5">
    <source>
        <dbReference type="ARBA" id="ARBA00022516"/>
    </source>
</evidence>
<dbReference type="InterPro" id="IPR004463">
    <property type="entry name" value="UDP-acyl_GlcNac_deAcase"/>
</dbReference>
<dbReference type="Gene3D" id="3.30.1700.10">
    <property type="entry name" value="lpxc deacetylase, domain 2"/>
    <property type="match status" value="1"/>
</dbReference>
<comment type="caution">
    <text evidence="12">The sequence shown here is derived from an EMBL/GenBank/DDBJ whole genome shotgun (WGS) entry which is preliminary data.</text>
</comment>
<comment type="pathway">
    <text evidence="3">Glycolipid biosynthesis; lipid IV(A) biosynthesis; lipid IV(A) from (3R)-3-hydroxytetradecanoyl-[acyl-carrier-protein] and UDP-N-acetyl-alpha-D-glucosamine: step 2/6.</text>
</comment>
<dbReference type="SUPFAM" id="SSF54211">
    <property type="entry name" value="Ribosomal protein S5 domain 2-like"/>
    <property type="match status" value="1"/>
</dbReference>
<keyword evidence="5" id="KW-0444">Lipid biosynthesis</keyword>
<dbReference type="UniPathway" id="UPA00359">
    <property type="reaction ID" value="UER00478"/>
</dbReference>
<comment type="function">
    <text evidence="2">Catalyzes the hydrolysis of UDP-3-O-myristoyl-N-acetylglucosamine to form UDP-3-O-myristoylglucosamine and acetate, the committed step in lipid A biosynthesis.</text>
</comment>
<proteinExistence type="predicted"/>
<gene>
    <name evidence="12" type="ORF">H5P27_15395</name>
</gene>